<dbReference type="InterPro" id="IPR001190">
    <property type="entry name" value="SRCR"/>
</dbReference>
<keyword evidence="4" id="KW-0675">Receptor</keyword>
<evidence type="ECO:0000256" key="8">
    <source>
        <dbReference type="SAM" id="SignalP"/>
    </source>
</evidence>
<dbReference type="InterPro" id="IPR036772">
    <property type="entry name" value="SRCR-like_dom_sf"/>
</dbReference>
<proteinExistence type="predicted"/>
<evidence type="ECO:0000256" key="3">
    <source>
        <dbReference type="ARBA" id="ARBA00023157"/>
    </source>
</evidence>
<dbReference type="OMA" id="YKRRSAY"/>
<evidence type="ECO:0000256" key="1">
    <source>
        <dbReference type="ARBA" id="ARBA00022729"/>
    </source>
</evidence>
<dbReference type="SMART" id="SM00202">
    <property type="entry name" value="SR"/>
    <property type="match status" value="1"/>
</dbReference>
<dbReference type="InParanoid" id="A0A7M7STZ9"/>
<dbReference type="Proteomes" id="UP000007110">
    <property type="component" value="Unassembled WGS sequence"/>
</dbReference>
<dbReference type="Pfam" id="PF00530">
    <property type="entry name" value="SRCR"/>
    <property type="match status" value="1"/>
</dbReference>
<accession>A0A7M7STZ9</accession>
<reference evidence="11" key="1">
    <citation type="submission" date="2015-02" db="EMBL/GenBank/DDBJ databases">
        <title>Genome sequencing for Strongylocentrotus purpuratus.</title>
        <authorList>
            <person name="Murali S."/>
            <person name="Liu Y."/>
            <person name="Vee V."/>
            <person name="English A."/>
            <person name="Wang M."/>
            <person name="Skinner E."/>
            <person name="Han Y."/>
            <person name="Muzny D.M."/>
            <person name="Worley K.C."/>
            <person name="Gibbs R.A."/>
        </authorList>
    </citation>
    <scope>NUCLEOTIDE SEQUENCE</scope>
</reference>
<feature type="disulfide bond" evidence="6">
    <location>
        <begin position="110"/>
        <end position="120"/>
    </location>
</feature>
<keyword evidence="2" id="KW-0677">Repeat</keyword>
<dbReference type="OrthoDB" id="10311730at2759"/>
<dbReference type="EnsemblMetazoa" id="XM_030975449">
    <property type="protein sequence ID" value="XP_030831309"/>
    <property type="gene ID" value="LOC100892077"/>
</dbReference>
<dbReference type="GO" id="GO:0016020">
    <property type="term" value="C:membrane"/>
    <property type="evidence" value="ECO:0007669"/>
    <property type="project" value="InterPro"/>
</dbReference>
<evidence type="ECO:0000313" key="10">
    <source>
        <dbReference type="EnsemblMetazoa" id="XP_030831309"/>
    </source>
</evidence>
<sequence length="337" mass="36661">MGVGMGGWSTAKVALQSMVVLSFILTVIDLVLAQHDGEIHLVHGTSSRNGRLEVYRSKEWVTIFDGGGFGLPEAVVACRQMGYRSGAVAVYHNGMFGRGTSDVRLHKIHCEGREMSLMECSYSVCSGLECNRDNDIGVSCGSSEDERYFRTTGFRRWSGFVVLLIAIPFCGHAYKRRSAYGQQSRSLIPIPRYHHGRVPLTSPLDDTAVTSSPGSPMQSFPNSPDGLPPEPVARVYPHGYVSYPHSTTTPPLRPMAAVLPTPALDTPNGLPRPSHFITSQPNITPEGMPRTNALPSPYSVPPPDYSELDGGMTSPTMLSDSVLILDPPPKYEDIVKS</sequence>
<keyword evidence="1 8" id="KW-0732">Signal</keyword>
<protein>
    <recommendedName>
        <fullName evidence="9">SRCR domain-containing protein</fullName>
    </recommendedName>
</protein>
<feature type="domain" description="SRCR" evidence="9">
    <location>
        <begin position="39"/>
        <end position="141"/>
    </location>
</feature>
<feature type="region of interest" description="Disordered" evidence="7">
    <location>
        <begin position="200"/>
        <end position="228"/>
    </location>
</feature>
<evidence type="ECO:0000256" key="6">
    <source>
        <dbReference type="PROSITE-ProRule" id="PRU00196"/>
    </source>
</evidence>
<evidence type="ECO:0000256" key="2">
    <source>
        <dbReference type="ARBA" id="ARBA00022737"/>
    </source>
</evidence>
<dbReference type="SUPFAM" id="SSF56487">
    <property type="entry name" value="SRCR-like"/>
    <property type="match status" value="1"/>
</dbReference>
<dbReference type="PANTHER" id="PTHR48071:SF28">
    <property type="entry name" value="SRCR DOMAIN-CONTAINING PROTEIN"/>
    <property type="match status" value="1"/>
</dbReference>
<organism evidence="10 11">
    <name type="scientific">Strongylocentrotus purpuratus</name>
    <name type="common">Purple sea urchin</name>
    <dbReference type="NCBI Taxonomy" id="7668"/>
    <lineage>
        <taxon>Eukaryota</taxon>
        <taxon>Metazoa</taxon>
        <taxon>Echinodermata</taxon>
        <taxon>Eleutherozoa</taxon>
        <taxon>Echinozoa</taxon>
        <taxon>Echinoidea</taxon>
        <taxon>Euechinoidea</taxon>
        <taxon>Echinacea</taxon>
        <taxon>Camarodonta</taxon>
        <taxon>Echinidea</taxon>
        <taxon>Strongylocentrotidae</taxon>
        <taxon>Strongylocentrotus</taxon>
    </lineage>
</organism>
<reference evidence="10" key="2">
    <citation type="submission" date="2021-01" db="UniProtKB">
        <authorList>
            <consortium name="EnsemblMetazoa"/>
        </authorList>
    </citation>
    <scope>IDENTIFICATION</scope>
</reference>
<evidence type="ECO:0000256" key="4">
    <source>
        <dbReference type="ARBA" id="ARBA00023170"/>
    </source>
</evidence>
<dbReference type="PRINTS" id="PR00258">
    <property type="entry name" value="SPERACTRCPTR"/>
</dbReference>
<feature type="chain" id="PRO_5029589014" description="SRCR domain-containing protein" evidence="8">
    <location>
        <begin position="34"/>
        <end position="337"/>
    </location>
</feature>
<dbReference type="PANTHER" id="PTHR48071">
    <property type="entry name" value="SRCR DOMAIN-CONTAINING PROTEIN"/>
    <property type="match status" value="1"/>
</dbReference>
<dbReference type="Gene3D" id="3.10.250.10">
    <property type="entry name" value="SRCR-like domain"/>
    <property type="match status" value="1"/>
</dbReference>
<keyword evidence="5" id="KW-0325">Glycoprotein</keyword>
<feature type="compositionally biased region" description="Polar residues" evidence="7">
    <location>
        <begin position="208"/>
        <end position="222"/>
    </location>
</feature>
<comment type="caution">
    <text evidence="6">Lacks conserved residue(s) required for the propagation of feature annotation.</text>
</comment>
<name>A0A7M7STZ9_STRPU</name>
<evidence type="ECO:0000313" key="11">
    <source>
        <dbReference type="Proteomes" id="UP000007110"/>
    </source>
</evidence>
<keyword evidence="3 6" id="KW-1015">Disulfide bond</keyword>
<evidence type="ECO:0000256" key="7">
    <source>
        <dbReference type="SAM" id="MobiDB-lite"/>
    </source>
</evidence>
<evidence type="ECO:0000259" key="9">
    <source>
        <dbReference type="PROSITE" id="PS50287"/>
    </source>
</evidence>
<dbReference type="PROSITE" id="PS50287">
    <property type="entry name" value="SRCR_2"/>
    <property type="match status" value="1"/>
</dbReference>
<keyword evidence="11" id="KW-1185">Reference proteome</keyword>
<dbReference type="FunFam" id="3.10.250.10:FF:000007">
    <property type="entry name" value="Soluble scavenger receptor cysteine-rich domain-containing protein SSC5D"/>
    <property type="match status" value="1"/>
</dbReference>
<dbReference type="GeneID" id="100892077"/>
<dbReference type="AlphaFoldDB" id="A0A7M7STZ9"/>
<dbReference type="RefSeq" id="XP_030831309.1">
    <property type="nucleotide sequence ID" value="XM_030975449.1"/>
</dbReference>
<evidence type="ECO:0000256" key="5">
    <source>
        <dbReference type="ARBA" id="ARBA00023180"/>
    </source>
</evidence>
<dbReference type="KEGG" id="spu:100892077"/>
<feature type="signal peptide" evidence="8">
    <location>
        <begin position="1"/>
        <end position="33"/>
    </location>
</feature>